<evidence type="ECO:0000259" key="3">
    <source>
        <dbReference type="PROSITE" id="PS51677"/>
    </source>
</evidence>
<evidence type="ECO:0000313" key="5">
    <source>
        <dbReference type="Proteomes" id="UP000736328"/>
    </source>
</evidence>
<protein>
    <submittedName>
        <fullName evidence="4">Polysaccharide deacetylase family protein</fullName>
    </submittedName>
</protein>
<dbReference type="GO" id="GO:0016810">
    <property type="term" value="F:hydrolase activity, acting on carbon-nitrogen (but not peptide) bonds"/>
    <property type="evidence" value="ECO:0007669"/>
    <property type="project" value="InterPro"/>
</dbReference>
<dbReference type="PANTHER" id="PTHR34216">
    <property type="match status" value="1"/>
</dbReference>
<gene>
    <name evidence="4" type="ORF">HY768_06945</name>
</gene>
<accession>A0A933IA09</accession>
<comment type="subcellular location">
    <subcellularLocation>
        <location evidence="1">Secreted</location>
    </subcellularLocation>
</comment>
<evidence type="ECO:0000256" key="1">
    <source>
        <dbReference type="ARBA" id="ARBA00004613"/>
    </source>
</evidence>
<proteinExistence type="predicted"/>
<feature type="domain" description="NodB homology" evidence="3">
    <location>
        <begin position="91"/>
        <end position="292"/>
    </location>
</feature>
<dbReference type="PANTHER" id="PTHR34216:SF3">
    <property type="entry name" value="POLY-BETA-1,6-N-ACETYL-D-GLUCOSAMINE N-DEACETYLASE"/>
    <property type="match status" value="1"/>
</dbReference>
<dbReference type="InterPro" id="IPR002509">
    <property type="entry name" value="NODB_dom"/>
</dbReference>
<dbReference type="Pfam" id="PF01522">
    <property type="entry name" value="Polysacc_deac_1"/>
    <property type="match status" value="1"/>
</dbReference>
<dbReference type="SUPFAM" id="SSF88713">
    <property type="entry name" value="Glycoside hydrolase/deacetylase"/>
    <property type="match status" value="1"/>
</dbReference>
<organism evidence="4 5">
    <name type="scientific">candidate division TA06 bacterium</name>
    <dbReference type="NCBI Taxonomy" id="2250710"/>
    <lineage>
        <taxon>Bacteria</taxon>
        <taxon>Bacteria division TA06</taxon>
    </lineage>
</organism>
<dbReference type="InterPro" id="IPR051398">
    <property type="entry name" value="Polysacch_Deacetylase"/>
</dbReference>
<reference evidence="4" key="1">
    <citation type="submission" date="2020-07" db="EMBL/GenBank/DDBJ databases">
        <title>Huge and variable diversity of episymbiotic CPR bacteria and DPANN archaea in groundwater ecosystems.</title>
        <authorList>
            <person name="He C.Y."/>
            <person name="Keren R."/>
            <person name="Whittaker M."/>
            <person name="Farag I.F."/>
            <person name="Doudna J."/>
            <person name="Cate J.H.D."/>
            <person name="Banfield J.F."/>
        </authorList>
    </citation>
    <scope>NUCLEOTIDE SEQUENCE</scope>
    <source>
        <strain evidence="4">NC_groundwater_1520_Pr4_B-0.1um_53_5</strain>
    </source>
</reference>
<dbReference type="AlphaFoldDB" id="A0A933IA09"/>
<evidence type="ECO:0000313" key="4">
    <source>
        <dbReference type="EMBL" id="MBI4726946.1"/>
    </source>
</evidence>
<dbReference type="GO" id="GO:0005576">
    <property type="term" value="C:extracellular region"/>
    <property type="evidence" value="ECO:0007669"/>
    <property type="project" value="UniProtKB-SubCell"/>
</dbReference>
<dbReference type="CDD" id="cd10918">
    <property type="entry name" value="CE4_NodB_like_5s_6s"/>
    <property type="match status" value="1"/>
</dbReference>
<dbReference type="Proteomes" id="UP000736328">
    <property type="component" value="Unassembled WGS sequence"/>
</dbReference>
<name>A0A933IA09_UNCT6</name>
<dbReference type="Gene3D" id="3.20.20.370">
    <property type="entry name" value="Glycoside hydrolase/deacetylase"/>
    <property type="match status" value="1"/>
</dbReference>
<dbReference type="EMBL" id="JACQXR010000090">
    <property type="protein sequence ID" value="MBI4726946.1"/>
    <property type="molecule type" value="Genomic_DNA"/>
</dbReference>
<evidence type="ECO:0000256" key="2">
    <source>
        <dbReference type="ARBA" id="ARBA00022729"/>
    </source>
</evidence>
<dbReference type="GO" id="GO:0005975">
    <property type="term" value="P:carbohydrate metabolic process"/>
    <property type="evidence" value="ECO:0007669"/>
    <property type="project" value="InterPro"/>
</dbReference>
<keyword evidence="2" id="KW-0732">Signal</keyword>
<comment type="caution">
    <text evidence="4">The sequence shown here is derived from an EMBL/GenBank/DDBJ whole genome shotgun (WGS) entry which is preliminary data.</text>
</comment>
<dbReference type="InterPro" id="IPR011330">
    <property type="entry name" value="Glyco_hydro/deAcase_b/a-brl"/>
</dbReference>
<sequence length="292" mass="33671">MQILLTFLISVALVGTLLYLFWRARFGLPAPGSIPILAYHKVDSRLELGGTMISPRRFARHLEYFKKNSFQSVTLSQAVELMRQDVAAGKKYLCLTFDDAYQGFYRHAFPLLKEFGFTATVFAVTDFVGKSNDWDINWGGLKFEHLSWEQMKEMQVYGIEFGSHTKTHRDLRFLSPEQLRDELAASRKLMEQNLGVQVTTLSYPFGLYNEAVKQAALEAGYLSACSFSPRMKNSEIDFYALRRCGVYVTDIIWDLKHKIDHDSPWFWPQDLWSRLVNWCAGGTALAKRILHR</sequence>
<dbReference type="PROSITE" id="PS51677">
    <property type="entry name" value="NODB"/>
    <property type="match status" value="1"/>
</dbReference>